<evidence type="ECO:0000256" key="2">
    <source>
        <dbReference type="ARBA" id="ARBA00023242"/>
    </source>
</evidence>
<sequence length="657" mass="72040">MKRGRAPNHRLIDNSWNNALAQDPRAAEVVVGLAEFDEKKCDEQRVGDSCQTCLRLKIDCLGWGSKRPEWMRDKHAVEKYKAGIKAKLTNAGMIRGQPRTPASGSVPSHTPLQFQAQGAGRTSQPQIPEEQGVHDYFSQQNQLYQFQNQSGVSTPASSSSAHIGHNPMAGYSPHINSPSGSQNHRTSIALPDVSFFQNASFAGRTGEAGPSNHMVTSSAVTPSTNPPTQSSVVEQHVFYYFQSVLPVQYVLAANSLANLFSDIIIQEPLGAVTNASCALASLHNKNTRISRGLERSVSHPDQSVANTFYERAFWQLSNAKYVHQKYSESDAIAALHLISFWVFSGGSGDWPVALDIASDWLAQTGMDRSDNPKMVYNSLSEVSKFAAKATMWVEIYSSITFSITPRFLSLYRRLFGGGGGYWARGGLNVQMDGLMGCPDDVMLAIAEVTALAQWKAQERSNGSLSVRELVRRGDAIEAQLREPRVQHEIDQQAGDACLLPFVPSQSSQPSTSTSTPVRTPPVQTSQVGLGIEAQQQIAKIFRETAILYLHTVMSEAIPGVPEIVNSVTTIEQALAALPPSKADRTLLFPIFLAGCMSDVPVQRDVFKHRLEVLDDAVGNTLNARLLLESVWHRRQTQVGVVDWRDVMTELGLNLLLI</sequence>
<evidence type="ECO:0000313" key="4">
    <source>
        <dbReference type="EMBL" id="TDL25631.1"/>
    </source>
</evidence>
<reference evidence="4 5" key="1">
    <citation type="submission" date="2018-06" db="EMBL/GenBank/DDBJ databases">
        <title>A transcriptomic atlas of mushroom development highlights an independent origin of complex multicellularity.</title>
        <authorList>
            <consortium name="DOE Joint Genome Institute"/>
            <person name="Krizsan K."/>
            <person name="Almasi E."/>
            <person name="Merenyi Z."/>
            <person name="Sahu N."/>
            <person name="Viragh M."/>
            <person name="Koszo T."/>
            <person name="Mondo S."/>
            <person name="Kiss B."/>
            <person name="Balint B."/>
            <person name="Kues U."/>
            <person name="Barry K."/>
            <person name="Hegedus J.C."/>
            <person name="Henrissat B."/>
            <person name="Johnson J."/>
            <person name="Lipzen A."/>
            <person name="Ohm R."/>
            <person name="Nagy I."/>
            <person name="Pangilinan J."/>
            <person name="Yan J."/>
            <person name="Xiong Y."/>
            <person name="Grigoriev I.V."/>
            <person name="Hibbett D.S."/>
            <person name="Nagy L.G."/>
        </authorList>
    </citation>
    <scope>NUCLEOTIDE SEQUENCE [LARGE SCALE GENOMIC DNA]</scope>
    <source>
        <strain evidence="4 5">SZMC22713</strain>
    </source>
</reference>
<feature type="region of interest" description="Disordered" evidence="3">
    <location>
        <begin position="503"/>
        <end position="523"/>
    </location>
</feature>
<feature type="compositionally biased region" description="Polar residues" evidence="3">
    <location>
        <begin position="100"/>
        <end position="126"/>
    </location>
</feature>
<dbReference type="PANTHER" id="PTHR37534:SF46">
    <property type="entry name" value="ZN(II)2CYS6 TRANSCRIPTION FACTOR (EUROFUNG)"/>
    <property type="match status" value="1"/>
</dbReference>
<comment type="subcellular location">
    <subcellularLocation>
        <location evidence="1">Nucleus</location>
    </subcellularLocation>
</comment>
<organism evidence="4 5">
    <name type="scientific">Rickenella mellea</name>
    <dbReference type="NCBI Taxonomy" id="50990"/>
    <lineage>
        <taxon>Eukaryota</taxon>
        <taxon>Fungi</taxon>
        <taxon>Dikarya</taxon>
        <taxon>Basidiomycota</taxon>
        <taxon>Agaricomycotina</taxon>
        <taxon>Agaricomycetes</taxon>
        <taxon>Hymenochaetales</taxon>
        <taxon>Rickenellaceae</taxon>
        <taxon>Rickenella</taxon>
    </lineage>
</organism>
<name>A0A4Y7QEE7_9AGAM</name>
<dbReference type="InterPro" id="IPR021858">
    <property type="entry name" value="Fun_TF"/>
</dbReference>
<feature type="region of interest" description="Disordered" evidence="3">
    <location>
        <begin position="148"/>
        <end position="186"/>
    </location>
</feature>
<dbReference type="STRING" id="50990.A0A4Y7QEE7"/>
<feature type="region of interest" description="Disordered" evidence="3">
    <location>
        <begin position="94"/>
        <end position="127"/>
    </location>
</feature>
<dbReference type="EMBL" id="ML170163">
    <property type="protein sequence ID" value="TDL25631.1"/>
    <property type="molecule type" value="Genomic_DNA"/>
</dbReference>
<evidence type="ECO:0008006" key="6">
    <source>
        <dbReference type="Google" id="ProtNLM"/>
    </source>
</evidence>
<gene>
    <name evidence="4" type="ORF">BD410DRAFT_784665</name>
</gene>
<dbReference type="GO" id="GO:0005634">
    <property type="term" value="C:nucleus"/>
    <property type="evidence" value="ECO:0007669"/>
    <property type="project" value="UniProtKB-SubCell"/>
</dbReference>
<dbReference type="VEuPathDB" id="FungiDB:BD410DRAFT_784665"/>
<accession>A0A4Y7QEE7</accession>
<dbReference type="PANTHER" id="PTHR37534">
    <property type="entry name" value="TRANSCRIPTIONAL ACTIVATOR PROTEIN UGA3"/>
    <property type="match status" value="1"/>
</dbReference>
<evidence type="ECO:0000256" key="3">
    <source>
        <dbReference type="SAM" id="MobiDB-lite"/>
    </source>
</evidence>
<feature type="region of interest" description="Disordered" evidence="3">
    <location>
        <begin position="205"/>
        <end position="227"/>
    </location>
</feature>
<evidence type="ECO:0000313" key="5">
    <source>
        <dbReference type="Proteomes" id="UP000294933"/>
    </source>
</evidence>
<protein>
    <recommendedName>
        <fullName evidence="6">Zn(2)-C6 fungal-type domain-containing protein</fullName>
    </recommendedName>
</protein>
<keyword evidence="5" id="KW-1185">Reference proteome</keyword>
<feature type="compositionally biased region" description="Polar residues" evidence="3">
    <location>
        <begin position="213"/>
        <end position="227"/>
    </location>
</feature>
<dbReference type="OrthoDB" id="5419315at2759"/>
<dbReference type="Proteomes" id="UP000294933">
    <property type="component" value="Unassembled WGS sequence"/>
</dbReference>
<dbReference type="Pfam" id="PF11951">
    <property type="entry name" value="Fungal_trans_2"/>
    <property type="match status" value="1"/>
</dbReference>
<feature type="compositionally biased region" description="Polar residues" evidence="3">
    <location>
        <begin position="174"/>
        <end position="186"/>
    </location>
</feature>
<evidence type="ECO:0000256" key="1">
    <source>
        <dbReference type="ARBA" id="ARBA00004123"/>
    </source>
</evidence>
<feature type="compositionally biased region" description="Low complexity" evidence="3">
    <location>
        <begin position="148"/>
        <end position="160"/>
    </location>
</feature>
<dbReference type="AlphaFoldDB" id="A0A4Y7QEE7"/>
<proteinExistence type="predicted"/>
<keyword evidence="2" id="KW-0539">Nucleus</keyword>